<proteinExistence type="predicted"/>
<dbReference type="EMBL" id="CP123498">
    <property type="protein sequence ID" value="WGL94785.1"/>
    <property type="molecule type" value="Genomic_DNA"/>
</dbReference>
<organism evidence="1 2">
    <name type="scientific">Arsenophonus nasoniae</name>
    <name type="common">son-killer infecting Nasonia vitripennis</name>
    <dbReference type="NCBI Taxonomy" id="638"/>
    <lineage>
        <taxon>Bacteria</taxon>
        <taxon>Pseudomonadati</taxon>
        <taxon>Pseudomonadota</taxon>
        <taxon>Gammaproteobacteria</taxon>
        <taxon>Enterobacterales</taxon>
        <taxon>Morganellaceae</taxon>
        <taxon>Arsenophonus</taxon>
    </lineage>
</organism>
<dbReference type="AlphaFoldDB" id="A0AA95K399"/>
<name>A0AA95K399_9GAMM</name>
<sequence length="79" mass="9188">MLKVSSIKIHNMQSKQNRTCSLDDIIKENIKNNKSLSEIDLTKTNDFDLSNDNAFFMMVNIKMKLKKLIILEILMKLIS</sequence>
<accession>A0AA95K399</accession>
<dbReference type="Proteomes" id="UP001177597">
    <property type="component" value="Chromosome"/>
</dbReference>
<reference evidence="1" key="1">
    <citation type="submission" date="2023-04" db="EMBL/GenBank/DDBJ databases">
        <title>Genome dynamics across the evolutionary transition to endosymbiosis.</title>
        <authorList>
            <person name="Siozios S."/>
            <person name="Nadal-Jimenez P."/>
            <person name="Azagi T."/>
            <person name="Sprong H."/>
            <person name="Frost C.L."/>
            <person name="Parratt S.R."/>
            <person name="Taylor G."/>
            <person name="Brettell L."/>
            <person name="Lew K.C."/>
            <person name="Croft L."/>
            <person name="King K.C."/>
            <person name="Brockhurst M.A."/>
            <person name="Hypsa V."/>
            <person name="Novakova E."/>
            <person name="Darby A.C."/>
            <person name="Hurst G.D.D."/>
        </authorList>
    </citation>
    <scope>NUCLEOTIDE SEQUENCE</scope>
    <source>
        <strain evidence="1">AIh</strain>
    </source>
</reference>
<evidence type="ECO:0000313" key="1">
    <source>
        <dbReference type="EMBL" id="WGL94785.1"/>
    </source>
</evidence>
<gene>
    <name evidence="1" type="ORF">QE207_13950</name>
</gene>
<dbReference type="RefSeq" id="WP_280628956.1">
    <property type="nucleotide sequence ID" value="NZ_CP123498.1"/>
</dbReference>
<evidence type="ECO:0000313" key="2">
    <source>
        <dbReference type="Proteomes" id="UP001177597"/>
    </source>
</evidence>
<protein>
    <submittedName>
        <fullName evidence="1">Uncharacterized protein</fullName>
    </submittedName>
</protein>